<keyword evidence="4" id="KW-1185">Reference proteome</keyword>
<keyword evidence="2" id="KW-0812">Transmembrane</keyword>
<evidence type="ECO:0000313" key="3">
    <source>
        <dbReference type="EMBL" id="MBP2386804.1"/>
    </source>
</evidence>
<evidence type="ECO:0000256" key="2">
    <source>
        <dbReference type="SAM" id="Phobius"/>
    </source>
</evidence>
<keyword evidence="2" id="KW-0472">Membrane</keyword>
<evidence type="ECO:0000313" key="4">
    <source>
        <dbReference type="Proteomes" id="UP001296993"/>
    </source>
</evidence>
<comment type="caution">
    <text evidence="3">The sequence shown here is derived from an EMBL/GenBank/DDBJ whole genome shotgun (WGS) entry which is preliminary data.</text>
</comment>
<sequence>MAPAAPNASAASGTEGQAPLRIHYDRVAIALLGCLSVVALVIGGILALAGVFSGWVPMAGLLLGVASFSALRTLAVRARRAKLLARMESTRQLAMEPKAEPVQATVKKQRDVFDAQPDSNKRPPRLTVEELRAEALRIANNGAAVQRPEGWKPTEVPLPQYVVANAVKRPAPEALEVEAERKPSTKTSLRAQEAGQRLTEAVETVENPVDDKSAATIEAAAAKARLERASRTGDRMNLDDVMQRRRA</sequence>
<organism evidence="3 4">
    <name type="scientific">Paeniglutamicibacter kerguelensis</name>
    <dbReference type="NCBI Taxonomy" id="254788"/>
    <lineage>
        <taxon>Bacteria</taxon>
        <taxon>Bacillati</taxon>
        <taxon>Actinomycetota</taxon>
        <taxon>Actinomycetes</taxon>
        <taxon>Micrococcales</taxon>
        <taxon>Micrococcaceae</taxon>
        <taxon>Paeniglutamicibacter</taxon>
    </lineage>
</organism>
<proteinExistence type="predicted"/>
<dbReference type="EMBL" id="JAGIOF010000001">
    <property type="protein sequence ID" value="MBP2386804.1"/>
    <property type="molecule type" value="Genomic_DNA"/>
</dbReference>
<feature type="region of interest" description="Disordered" evidence="1">
    <location>
        <begin position="95"/>
        <end position="123"/>
    </location>
</feature>
<dbReference type="RefSeq" id="WP_209998111.1">
    <property type="nucleotide sequence ID" value="NZ_BAAAJY010000010.1"/>
</dbReference>
<gene>
    <name evidence="3" type="ORF">JOF47_002315</name>
</gene>
<feature type="region of interest" description="Disordered" evidence="1">
    <location>
        <begin position="225"/>
        <end position="247"/>
    </location>
</feature>
<keyword evidence="2" id="KW-1133">Transmembrane helix</keyword>
<reference evidence="3 4" key="1">
    <citation type="submission" date="2021-03" db="EMBL/GenBank/DDBJ databases">
        <title>Sequencing the genomes of 1000 actinobacteria strains.</title>
        <authorList>
            <person name="Klenk H.-P."/>
        </authorList>
    </citation>
    <scope>NUCLEOTIDE SEQUENCE [LARGE SCALE GENOMIC DNA]</scope>
    <source>
        <strain evidence="3 4">DSM 15797</strain>
    </source>
</reference>
<feature type="transmembrane region" description="Helical" evidence="2">
    <location>
        <begin position="55"/>
        <end position="76"/>
    </location>
</feature>
<feature type="transmembrane region" description="Helical" evidence="2">
    <location>
        <begin position="27"/>
        <end position="49"/>
    </location>
</feature>
<evidence type="ECO:0000256" key="1">
    <source>
        <dbReference type="SAM" id="MobiDB-lite"/>
    </source>
</evidence>
<name>A0ABS4XEB3_9MICC</name>
<dbReference type="Proteomes" id="UP001296993">
    <property type="component" value="Unassembled WGS sequence"/>
</dbReference>
<protein>
    <submittedName>
        <fullName evidence="3">Uncharacterized protein</fullName>
    </submittedName>
</protein>
<feature type="region of interest" description="Disordered" evidence="1">
    <location>
        <begin position="177"/>
        <end position="210"/>
    </location>
</feature>
<accession>A0ABS4XEB3</accession>